<dbReference type="EMBL" id="JAKWFO010000004">
    <property type="protein sequence ID" value="KAI9637381.1"/>
    <property type="molecule type" value="Genomic_DNA"/>
</dbReference>
<dbReference type="Pfam" id="PF01494">
    <property type="entry name" value="FAD_binding_3"/>
    <property type="match status" value="1"/>
</dbReference>
<organism evidence="6 7">
    <name type="scientific">Dioszegia hungarica</name>
    <dbReference type="NCBI Taxonomy" id="4972"/>
    <lineage>
        <taxon>Eukaryota</taxon>
        <taxon>Fungi</taxon>
        <taxon>Dikarya</taxon>
        <taxon>Basidiomycota</taxon>
        <taxon>Agaricomycotina</taxon>
        <taxon>Tremellomycetes</taxon>
        <taxon>Tremellales</taxon>
        <taxon>Bulleribasidiaceae</taxon>
        <taxon>Dioszegia</taxon>
    </lineage>
</organism>
<proteinExistence type="predicted"/>
<dbReference type="GO" id="GO:0071949">
    <property type="term" value="F:FAD binding"/>
    <property type="evidence" value="ECO:0007669"/>
    <property type="project" value="InterPro"/>
</dbReference>
<dbReference type="InterPro" id="IPR051704">
    <property type="entry name" value="FAD_aromatic-hydroxylase"/>
</dbReference>
<dbReference type="Gene3D" id="3.30.9.10">
    <property type="entry name" value="D-Amino Acid Oxidase, subunit A, domain 2"/>
    <property type="match status" value="1"/>
</dbReference>
<feature type="domain" description="FAD-binding" evidence="5">
    <location>
        <begin position="8"/>
        <end position="333"/>
    </location>
</feature>
<evidence type="ECO:0000259" key="5">
    <source>
        <dbReference type="Pfam" id="PF01494"/>
    </source>
</evidence>
<evidence type="ECO:0000313" key="7">
    <source>
        <dbReference type="Proteomes" id="UP001164286"/>
    </source>
</evidence>
<dbReference type="InterPro" id="IPR002938">
    <property type="entry name" value="FAD-bd"/>
</dbReference>
<dbReference type="PANTHER" id="PTHR46865:SF2">
    <property type="entry name" value="MONOOXYGENASE"/>
    <property type="match status" value="1"/>
</dbReference>
<evidence type="ECO:0000256" key="4">
    <source>
        <dbReference type="SAM" id="Phobius"/>
    </source>
</evidence>
<keyword evidence="4" id="KW-1133">Transmembrane helix</keyword>
<keyword evidence="4" id="KW-0472">Membrane</keyword>
<evidence type="ECO:0000256" key="2">
    <source>
        <dbReference type="ARBA" id="ARBA00022827"/>
    </source>
</evidence>
<dbReference type="PRINTS" id="PR00420">
    <property type="entry name" value="RNGMNOXGNASE"/>
</dbReference>
<dbReference type="PANTHER" id="PTHR46865">
    <property type="entry name" value="OXIDOREDUCTASE-RELATED"/>
    <property type="match status" value="1"/>
</dbReference>
<reference evidence="6" key="1">
    <citation type="journal article" date="2022" name="G3 (Bethesda)">
        <title>High quality genome of the basidiomycete yeast Dioszegia hungarica PDD-24b-2 isolated from cloud water.</title>
        <authorList>
            <person name="Jarrige D."/>
            <person name="Haridas S."/>
            <person name="Bleykasten-Grosshans C."/>
            <person name="Joly M."/>
            <person name="Nadalig T."/>
            <person name="Sancelme M."/>
            <person name="Vuilleumier S."/>
            <person name="Grigoriev I.V."/>
            <person name="Amato P."/>
            <person name="Bringel F."/>
        </authorList>
    </citation>
    <scope>NUCLEOTIDE SEQUENCE</scope>
    <source>
        <strain evidence="6">PDD-24b-2</strain>
    </source>
</reference>
<comment type="caution">
    <text evidence="6">The sequence shown here is derived from an EMBL/GenBank/DDBJ whole genome shotgun (WGS) entry which is preliminary data.</text>
</comment>
<dbReference type="Proteomes" id="UP001164286">
    <property type="component" value="Unassembled WGS sequence"/>
</dbReference>
<gene>
    <name evidence="6" type="ORF">MKK02DRAFT_24152</name>
</gene>
<dbReference type="GeneID" id="77726049"/>
<evidence type="ECO:0000256" key="3">
    <source>
        <dbReference type="ARBA" id="ARBA00023002"/>
    </source>
</evidence>
<evidence type="ECO:0000256" key="1">
    <source>
        <dbReference type="ARBA" id="ARBA00022630"/>
    </source>
</evidence>
<dbReference type="AlphaFoldDB" id="A0AA38LXH8"/>
<keyword evidence="2" id="KW-0274">FAD</keyword>
<evidence type="ECO:0000313" key="6">
    <source>
        <dbReference type="EMBL" id="KAI9637381.1"/>
    </source>
</evidence>
<keyword evidence="4" id="KW-0812">Transmembrane</keyword>
<dbReference type="RefSeq" id="XP_052947158.1">
    <property type="nucleotide sequence ID" value="XM_053086848.1"/>
</dbReference>
<dbReference type="Gene3D" id="3.50.50.60">
    <property type="entry name" value="FAD/NAD(P)-binding domain"/>
    <property type="match status" value="1"/>
</dbReference>
<protein>
    <recommendedName>
        <fullName evidence="5">FAD-binding domain-containing protein</fullName>
    </recommendedName>
</protein>
<dbReference type="InterPro" id="IPR036188">
    <property type="entry name" value="FAD/NAD-bd_sf"/>
</dbReference>
<dbReference type="SUPFAM" id="SSF51905">
    <property type="entry name" value="FAD/NAD(P)-binding domain"/>
    <property type="match status" value="1"/>
</dbReference>
<sequence length="412" mass="45399">MTARPLRALISGAGIAGPVHAYWLKKAGLDVTIVERVPRLRREGQTIDVRNEGREIFDRMGITKSVMAVTTKELGVQFVGADGGIWGSFPEDGSDSFTSEIEIVRGELASILYEHTKEDVQYLFGDSITAIEQDASSVSVTFAKDGRREQYDLLIIADGLNSRTRALAFDQDVRAPIKVLNEWFAGFSFPKGPTDTDWAQWYNASGRRAILHRPDGFGRMRSLFAHIDYTEATRAIGSSKTSVQDQKKYWAQLYRDAGWESERLVKGMMESDDFYMYEVAQVKAEKWSTGRVVLLGDAASCPSPISGQGSNVAVVQAYVLAAMIAKYPNDHAAAFAEYETSMREWVEGIQSLPPGAPALAVPQTLTGILILNCVVYIGSALVNSGVINLFKRWFGRADKGFPLPPMSVFGKV</sequence>
<dbReference type="GO" id="GO:0016491">
    <property type="term" value="F:oxidoreductase activity"/>
    <property type="evidence" value="ECO:0007669"/>
    <property type="project" value="UniProtKB-KW"/>
</dbReference>
<accession>A0AA38LXH8</accession>
<keyword evidence="1" id="KW-0285">Flavoprotein</keyword>
<keyword evidence="3" id="KW-0560">Oxidoreductase</keyword>
<feature type="transmembrane region" description="Helical" evidence="4">
    <location>
        <begin position="369"/>
        <end position="390"/>
    </location>
</feature>
<keyword evidence="7" id="KW-1185">Reference proteome</keyword>
<name>A0AA38LXH8_9TREE</name>